<keyword evidence="8" id="KW-0492">Microsome</keyword>
<dbReference type="PANTHER" id="PTHR48081:SF29">
    <property type="entry name" value="NEUTRAL CHOLESTEROL ESTER HYDROLASE 1"/>
    <property type="match status" value="1"/>
</dbReference>
<dbReference type="KEGG" id="vko:123025625"/>
<keyword evidence="4" id="KW-1003">Cell membrane</keyword>
<keyword evidence="11 26" id="KW-1133">Transmembrane helix</keyword>
<evidence type="ECO:0000256" key="19">
    <source>
        <dbReference type="ARBA" id="ARBA00044256"/>
    </source>
</evidence>
<dbReference type="OrthoDB" id="408631at2759"/>
<evidence type="ECO:0000256" key="23">
    <source>
        <dbReference type="PIRSR" id="PIRSR037251-1"/>
    </source>
</evidence>
<dbReference type="CTD" id="57552"/>
<dbReference type="InterPro" id="IPR029058">
    <property type="entry name" value="AB_hydrolase_fold"/>
</dbReference>
<evidence type="ECO:0000256" key="7">
    <source>
        <dbReference type="ARBA" id="ARBA00022824"/>
    </source>
</evidence>
<keyword evidence="12" id="KW-0443">Lipid metabolism</keyword>
<keyword evidence="29" id="KW-1185">Reference proteome</keyword>
<proteinExistence type="inferred from homology"/>
<dbReference type="SUPFAM" id="SSF53474">
    <property type="entry name" value="alpha/beta-Hydrolases"/>
    <property type="match status" value="1"/>
</dbReference>
<dbReference type="Gene3D" id="3.40.50.1820">
    <property type="entry name" value="alpha/beta hydrolase"/>
    <property type="match status" value="1"/>
</dbReference>
<dbReference type="Proteomes" id="UP000694545">
    <property type="component" value="Unplaced"/>
</dbReference>
<feature type="domain" description="Alpha/beta hydrolase fold-3" evidence="27">
    <location>
        <begin position="159"/>
        <end position="326"/>
    </location>
</feature>
<keyword evidence="7" id="KW-0256">Endoplasmic reticulum</keyword>
<evidence type="ECO:0000256" key="3">
    <source>
        <dbReference type="ARBA" id="ARBA00010515"/>
    </source>
</evidence>
<evidence type="ECO:0000256" key="5">
    <source>
        <dbReference type="ARBA" id="ARBA00022692"/>
    </source>
</evidence>
<dbReference type="GO" id="GO:0016042">
    <property type="term" value="P:lipid catabolic process"/>
    <property type="evidence" value="ECO:0007669"/>
    <property type="project" value="UniProtKB-KW"/>
</dbReference>
<protein>
    <recommendedName>
        <fullName evidence="17">Neutral cholesterol ester hydrolase 1</fullName>
        <ecNumber evidence="16">3.1.1.71</ecNumber>
    </recommendedName>
    <alternativeName>
        <fullName evidence="18">Acetylalkylglycerol acetylhydrolase</fullName>
    </alternativeName>
    <alternativeName>
        <fullName evidence="19">Arylacetamide deacetylase-like 1</fullName>
    </alternativeName>
</protein>
<evidence type="ECO:0000259" key="27">
    <source>
        <dbReference type="Pfam" id="PF07859"/>
    </source>
</evidence>
<feature type="transmembrane region" description="Helical" evidence="26">
    <location>
        <begin position="53"/>
        <end position="72"/>
    </location>
</feature>
<dbReference type="GO" id="GO:0005886">
    <property type="term" value="C:plasma membrane"/>
    <property type="evidence" value="ECO:0007669"/>
    <property type="project" value="UniProtKB-SubCell"/>
</dbReference>
<evidence type="ECO:0000256" key="1">
    <source>
        <dbReference type="ARBA" id="ARBA00004144"/>
    </source>
</evidence>
<dbReference type="InterPro" id="IPR013094">
    <property type="entry name" value="AB_hydrolase_3"/>
</dbReference>
<comment type="catalytic activity">
    <reaction evidence="22">
        <text>a 1-O-alkyl-2-acetyl-sn-glycerol + H2O = a 1-O-alkyl-sn-glycerol + acetate + H(+)</text>
        <dbReference type="Rhea" id="RHEA:11552"/>
        <dbReference type="ChEBI" id="CHEBI:15377"/>
        <dbReference type="ChEBI" id="CHEBI:15378"/>
        <dbReference type="ChEBI" id="CHEBI:15850"/>
        <dbReference type="ChEBI" id="CHEBI:16291"/>
        <dbReference type="ChEBI" id="CHEBI:30089"/>
        <dbReference type="EC" id="3.1.1.71"/>
    </reaction>
    <physiologicalReaction direction="left-to-right" evidence="22">
        <dbReference type="Rhea" id="RHEA:11553"/>
    </physiologicalReaction>
</comment>
<gene>
    <name evidence="28" type="primary">NCEH1</name>
</gene>
<dbReference type="InterPro" id="IPR050300">
    <property type="entry name" value="GDXG_lipolytic_enzyme"/>
</dbReference>
<dbReference type="InterPro" id="IPR033140">
    <property type="entry name" value="Lipase_GDXG_put_SER_AS"/>
</dbReference>
<dbReference type="PANTHER" id="PTHR48081">
    <property type="entry name" value="AB HYDROLASE SUPERFAMILY PROTEIN C4A8.06C"/>
    <property type="match status" value="1"/>
</dbReference>
<dbReference type="PIRSF" id="PIRSF037251">
    <property type="entry name" value="Arylacetamide_deacetylase"/>
    <property type="match status" value="1"/>
</dbReference>
<dbReference type="InterPro" id="IPR017157">
    <property type="entry name" value="Arylacetamide_deacetylase"/>
</dbReference>
<keyword evidence="6" id="KW-0378">Hydrolase</keyword>
<comment type="subcellular location">
    <subcellularLocation>
        <location evidence="2">Cell membrane</location>
        <topology evidence="2">Single-pass type II membrane protein</topology>
    </subcellularLocation>
    <subcellularLocation>
        <location evidence="1">Microsome</location>
    </subcellularLocation>
</comment>
<reference evidence="28" key="2">
    <citation type="submission" date="2025-09" db="UniProtKB">
        <authorList>
            <consortium name="Ensembl"/>
        </authorList>
    </citation>
    <scope>IDENTIFICATION</scope>
</reference>
<evidence type="ECO:0000256" key="13">
    <source>
        <dbReference type="ARBA" id="ARBA00023136"/>
    </source>
</evidence>
<evidence type="ECO:0000256" key="18">
    <source>
        <dbReference type="ARBA" id="ARBA00044219"/>
    </source>
</evidence>
<keyword evidence="9" id="KW-0442">Lipid degradation</keyword>
<feature type="region of interest" description="Disordered" evidence="25">
    <location>
        <begin position="1"/>
        <end position="27"/>
    </location>
</feature>
<evidence type="ECO:0000256" key="14">
    <source>
        <dbReference type="ARBA" id="ARBA00023180"/>
    </source>
</evidence>
<dbReference type="GeneID" id="123025625"/>
<dbReference type="RefSeq" id="XP_044290479.1">
    <property type="nucleotide sequence ID" value="XM_044434544.1"/>
</dbReference>
<comment type="catalytic activity">
    <reaction evidence="20">
        <text>cholesteryl (9Z-octadecenoate) + H2O = cholesterol + (9Z)-octadecenoate + H(+)</text>
        <dbReference type="Rhea" id="RHEA:33875"/>
        <dbReference type="ChEBI" id="CHEBI:15377"/>
        <dbReference type="ChEBI" id="CHEBI:15378"/>
        <dbReference type="ChEBI" id="CHEBI:16113"/>
        <dbReference type="ChEBI" id="CHEBI:30823"/>
        <dbReference type="ChEBI" id="CHEBI:46898"/>
    </reaction>
    <physiologicalReaction direction="left-to-right" evidence="20">
        <dbReference type="Rhea" id="RHEA:33876"/>
    </physiologicalReaction>
</comment>
<evidence type="ECO:0000256" key="11">
    <source>
        <dbReference type="ARBA" id="ARBA00022989"/>
    </source>
</evidence>
<dbReference type="AlphaFoldDB" id="A0A8D2L8R4"/>
<keyword evidence="5 26" id="KW-0812">Transmembrane</keyword>
<evidence type="ECO:0000256" key="24">
    <source>
        <dbReference type="PROSITE-ProRule" id="PRU10038"/>
    </source>
</evidence>
<keyword evidence="10" id="KW-0735">Signal-anchor</keyword>
<feature type="active site" evidence="23 24">
    <location>
        <position position="241"/>
    </location>
</feature>
<dbReference type="Pfam" id="PF07859">
    <property type="entry name" value="Abhydrolase_3"/>
    <property type="match status" value="2"/>
</dbReference>
<comment type="catalytic activity">
    <reaction evidence="15">
        <text>1-O-hexadecyl-2-acetyl-sn-glycerol + H2O = 1-O-hexadecyl-sn-glycerol + acetate + H(+)</text>
        <dbReference type="Rhea" id="RHEA:38563"/>
        <dbReference type="ChEBI" id="CHEBI:15377"/>
        <dbReference type="ChEBI" id="CHEBI:15378"/>
        <dbReference type="ChEBI" id="CHEBI:30089"/>
        <dbReference type="ChEBI" id="CHEBI:34115"/>
        <dbReference type="ChEBI" id="CHEBI:75936"/>
    </reaction>
    <physiologicalReaction direction="left-to-right" evidence="15">
        <dbReference type="Rhea" id="RHEA:38564"/>
    </physiologicalReaction>
</comment>
<evidence type="ECO:0000313" key="28">
    <source>
        <dbReference type="Ensembl" id="ENSVKKP00000018139.1"/>
    </source>
</evidence>
<keyword evidence="13 26" id="KW-0472">Membrane</keyword>
<evidence type="ECO:0000256" key="22">
    <source>
        <dbReference type="ARBA" id="ARBA00049214"/>
    </source>
</evidence>
<feature type="active site" evidence="23">
    <location>
        <position position="428"/>
    </location>
</feature>
<feature type="domain" description="Alpha/beta hydrolase fold-3" evidence="27">
    <location>
        <begin position="369"/>
        <end position="431"/>
    </location>
</feature>
<keyword evidence="14" id="KW-0325">Glycoprotein</keyword>
<evidence type="ECO:0000256" key="8">
    <source>
        <dbReference type="ARBA" id="ARBA00022848"/>
    </source>
</evidence>
<evidence type="ECO:0000256" key="26">
    <source>
        <dbReference type="SAM" id="Phobius"/>
    </source>
</evidence>
<evidence type="ECO:0000256" key="9">
    <source>
        <dbReference type="ARBA" id="ARBA00022963"/>
    </source>
</evidence>
<evidence type="ECO:0000256" key="17">
    <source>
        <dbReference type="ARBA" id="ARBA00044162"/>
    </source>
</evidence>
<evidence type="ECO:0000256" key="4">
    <source>
        <dbReference type="ARBA" id="ARBA00022475"/>
    </source>
</evidence>
<evidence type="ECO:0000256" key="16">
    <source>
        <dbReference type="ARBA" id="ARBA00044060"/>
    </source>
</evidence>
<dbReference type="PROSITE" id="PS01174">
    <property type="entry name" value="LIPASE_GDXG_SER"/>
    <property type="match status" value="1"/>
</dbReference>
<dbReference type="Ensembl" id="ENSVKKT00000018599.1">
    <property type="protein sequence ID" value="ENSVKKP00000018139.1"/>
    <property type="gene ID" value="ENSVKKG00000012382.1"/>
</dbReference>
<feature type="active site" evidence="23">
    <location>
        <position position="398"/>
    </location>
</feature>
<dbReference type="OMA" id="FHGCMAF"/>
<evidence type="ECO:0000256" key="10">
    <source>
        <dbReference type="ARBA" id="ARBA00022968"/>
    </source>
</evidence>
<evidence type="ECO:0000313" key="29">
    <source>
        <dbReference type="Proteomes" id="UP000694545"/>
    </source>
</evidence>
<dbReference type="EC" id="3.1.1.71" evidence="16"/>
<dbReference type="GO" id="GO:0047378">
    <property type="term" value="F:acetylalkylglycerol acetylhydrolase activity"/>
    <property type="evidence" value="ECO:0007669"/>
    <property type="project" value="UniProtKB-EC"/>
</dbReference>
<evidence type="ECO:0000256" key="20">
    <source>
        <dbReference type="ARBA" id="ARBA00047653"/>
    </source>
</evidence>
<evidence type="ECO:0000256" key="15">
    <source>
        <dbReference type="ARBA" id="ARBA00023406"/>
    </source>
</evidence>
<evidence type="ECO:0000256" key="12">
    <source>
        <dbReference type="ARBA" id="ARBA00023098"/>
    </source>
</evidence>
<comment type="catalytic activity">
    <reaction evidence="21">
        <text>a cholesterol ester + H2O = cholesterol + a fatty acid + H(+)</text>
        <dbReference type="Rhea" id="RHEA:36403"/>
        <dbReference type="ChEBI" id="CHEBI:15377"/>
        <dbReference type="ChEBI" id="CHEBI:15378"/>
        <dbReference type="ChEBI" id="CHEBI:16113"/>
        <dbReference type="ChEBI" id="CHEBI:17002"/>
        <dbReference type="ChEBI" id="CHEBI:28868"/>
    </reaction>
    <physiologicalReaction direction="left-to-right" evidence="21">
        <dbReference type="Rhea" id="RHEA:36404"/>
    </physiologicalReaction>
</comment>
<evidence type="ECO:0000256" key="6">
    <source>
        <dbReference type="ARBA" id="ARBA00022801"/>
    </source>
</evidence>
<comment type="similarity">
    <text evidence="3">Belongs to the 'GDXG' lipolytic enzyme family.</text>
</comment>
<evidence type="ECO:0000256" key="21">
    <source>
        <dbReference type="ARBA" id="ARBA00048913"/>
    </source>
</evidence>
<organism evidence="28 29">
    <name type="scientific">Varanus komodoensis</name>
    <name type="common">Komodo dragon</name>
    <dbReference type="NCBI Taxonomy" id="61221"/>
    <lineage>
        <taxon>Eukaryota</taxon>
        <taxon>Metazoa</taxon>
        <taxon>Chordata</taxon>
        <taxon>Craniata</taxon>
        <taxon>Vertebrata</taxon>
        <taxon>Euteleostomi</taxon>
        <taxon>Lepidosauria</taxon>
        <taxon>Squamata</taxon>
        <taxon>Bifurcata</taxon>
        <taxon>Unidentata</taxon>
        <taxon>Episquamata</taxon>
        <taxon>Toxicofera</taxon>
        <taxon>Anguimorpha</taxon>
        <taxon>Paleoanguimorpha</taxon>
        <taxon>Varanoidea</taxon>
        <taxon>Varanidae</taxon>
        <taxon>Varanus</taxon>
    </lineage>
</organism>
<evidence type="ECO:0000256" key="25">
    <source>
        <dbReference type="SAM" id="MobiDB-lite"/>
    </source>
</evidence>
<accession>A0A8D2L8R4</accession>
<sequence>MGAASNLCRTTVAPYKPNQARPSSAAGGRARQAALRATAASSSSSSSLGMKSAAVLLAGLLALTAYYVYLPLPGTVSEPWRLMLLDASFRVAQQTCNLAHFLGLGHHLRVLNFVISVFETLNNPHSSEHVKITDTQFDGVEVRVYEPSAEQEKTLRRSVVYIHGGGWALASARGSYYNNLCLAMAESLDAVIISIEYRLVPDFHFPVQFQDVLRATKHFMLPEVLARYSVDPTRVAISGDSAGGNLAAAVCQEMSQEENVTNRFKLQALIYPVLQPYDFNTPSYQQNEAAPVLPRFVMAKFWIDYFNGNYDFAHSMVINNHTSLDVSQAEPFRERLDWTFLLPSRFRKNYKPVMQTTGKVEILQDMPSLLDVCAAPLLAEKEVLHLQPKTYILTCEIDVLRDDGLMYAKRLEKAGVEVMVDHFEDCFHGCMIFTIWPTNFSAGRNTRDSYLKWLHQNL</sequence>
<evidence type="ECO:0000256" key="2">
    <source>
        <dbReference type="ARBA" id="ARBA00004401"/>
    </source>
</evidence>
<reference evidence="28" key="1">
    <citation type="submission" date="2025-08" db="UniProtKB">
        <authorList>
            <consortium name="Ensembl"/>
        </authorList>
    </citation>
    <scope>IDENTIFICATION</scope>
</reference>
<name>A0A8D2L8R4_VARKO</name>